<accession>A0A7R9P7L2</accession>
<sequence>MNINCGERVMTPGDYARQLNKKVDEEGGIRYLGQTIKEADDLAKELGISPLEQKMDEAPAFISLVNKYEAPYFISLVNTYEVPSFISLVNTYEVPYFISLVNTYEVLYVFSLTNMYEVPSFVSLDNMYEVSCFSSLDNMYEALFFISLVNTYEVPFFISLVNTYEAPYFISLVNTYEVPYFISLVNTYEVPSFNSLVNIYEAPFFISLVNTYEVSSFISLVNTYEFPYFISLVNTYEVLYVFSLTNMYEVPSFVSLDNMYEVSCFSSLDHMYEVTCFSSLDHMYEVPCFSSLDHMYEVTCFSSLDVSTVPQMFSPPVQPENDNKNTVNLKNIVVHCGCTCKNAAQGLHHGGEGIPLVARLGTTKRHQAHCLEGNLRVRGWTPFEILGPVLRQEGLTFGGHQSHSFFFGLLYRQLHAEVTDDNPWAVLTIHPSCGGTSTKKRLASMRGTTRCGSVALSSGSDWEEEDRPDDTPSGLCLFGGLHEDTKDGLRPIKEKRGDLRDMDCFRICNAALRAMMIFEVKGRLGQEVQDTDSAKGCQLLLSFVIGSRALFNRHSINSWLASLSSNTNTATRL</sequence>
<gene>
    <name evidence="1" type="ORF">TCMB3V08_LOCUS5324</name>
</gene>
<organism evidence="1">
    <name type="scientific">Timema californicum</name>
    <name type="common">California timema</name>
    <name type="synonym">Walking stick</name>
    <dbReference type="NCBI Taxonomy" id="61474"/>
    <lineage>
        <taxon>Eukaryota</taxon>
        <taxon>Metazoa</taxon>
        <taxon>Ecdysozoa</taxon>
        <taxon>Arthropoda</taxon>
        <taxon>Hexapoda</taxon>
        <taxon>Insecta</taxon>
        <taxon>Pterygota</taxon>
        <taxon>Neoptera</taxon>
        <taxon>Polyneoptera</taxon>
        <taxon>Phasmatodea</taxon>
        <taxon>Timematodea</taxon>
        <taxon>Timematoidea</taxon>
        <taxon>Timematidae</taxon>
        <taxon>Timema</taxon>
    </lineage>
</organism>
<dbReference type="EMBL" id="OE181174">
    <property type="protein sequence ID" value="CAD7572680.1"/>
    <property type="molecule type" value="Genomic_DNA"/>
</dbReference>
<proteinExistence type="predicted"/>
<dbReference type="AlphaFoldDB" id="A0A7R9P7L2"/>
<evidence type="ECO:0000313" key="1">
    <source>
        <dbReference type="EMBL" id="CAD7572680.1"/>
    </source>
</evidence>
<name>A0A7R9P7L2_TIMCA</name>
<reference evidence="1" key="1">
    <citation type="submission" date="2020-11" db="EMBL/GenBank/DDBJ databases">
        <authorList>
            <person name="Tran Van P."/>
        </authorList>
    </citation>
    <scope>NUCLEOTIDE SEQUENCE</scope>
</reference>
<protein>
    <submittedName>
        <fullName evidence="1">(California timema) hypothetical protein</fullName>
    </submittedName>
</protein>